<dbReference type="PANTHER" id="PTHR43877">
    <property type="entry name" value="AMINOALKYLPHOSPHONATE N-ACETYLTRANSFERASE-RELATED-RELATED"/>
    <property type="match status" value="1"/>
</dbReference>
<reference evidence="5" key="1">
    <citation type="submission" date="2016-10" db="EMBL/GenBank/DDBJ databases">
        <authorList>
            <person name="Varghese N."/>
        </authorList>
    </citation>
    <scope>NUCLEOTIDE SEQUENCE [LARGE SCALE GENOMIC DNA]</scope>
    <source>
        <strain evidence="5">DSM 45096 / BCRC 16803 / CGMCC 4.1857 / CIP 109030 / JCM 12277 / KCTC 19219 / NBRC 100920 / 33214</strain>
    </source>
</reference>
<dbReference type="PROSITE" id="PS51186">
    <property type="entry name" value="GNAT"/>
    <property type="match status" value="1"/>
</dbReference>
<evidence type="ECO:0000256" key="2">
    <source>
        <dbReference type="ARBA" id="ARBA00023315"/>
    </source>
</evidence>
<keyword evidence="2" id="KW-0012">Acyltransferase</keyword>
<evidence type="ECO:0000256" key="1">
    <source>
        <dbReference type="ARBA" id="ARBA00022679"/>
    </source>
</evidence>
<keyword evidence="5" id="KW-1185">Reference proteome</keyword>
<dbReference type="InterPro" id="IPR016181">
    <property type="entry name" value="Acyl_CoA_acyltransferase"/>
</dbReference>
<protein>
    <submittedName>
        <fullName evidence="4">Acetyltransferase (GNAT) family protein</fullName>
    </submittedName>
</protein>
<dbReference type="OrthoDB" id="9775595at2"/>
<dbReference type="CDD" id="cd04301">
    <property type="entry name" value="NAT_SF"/>
    <property type="match status" value="1"/>
</dbReference>
<name>A0A1H7QS60_STRJI</name>
<dbReference type="InterPro" id="IPR000182">
    <property type="entry name" value="GNAT_dom"/>
</dbReference>
<dbReference type="Proteomes" id="UP000183015">
    <property type="component" value="Unassembled WGS sequence"/>
</dbReference>
<dbReference type="EMBL" id="FOAZ01000009">
    <property type="protein sequence ID" value="SEL50558.1"/>
    <property type="molecule type" value="Genomic_DNA"/>
</dbReference>
<evidence type="ECO:0000259" key="3">
    <source>
        <dbReference type="PROSITE" id="PS51186"/>
    </source>
</evidence>
<dbReference type="RefSeq" id="WP_042445427.1">
    <property type="nucleotide sequence ID" value="NZ_BBPN01000009.1"/>
</dbReference>
<dbReference type="GO" id="GO:0016747">
    <property type="term" value="F:acyltransferase activity, transferring groups other than amino-acyl groups"/>
    <property type="evidence" value="ECO:0007669"/>
    <property type="project" value="InterPro"/>
</dbReference>
<dbReference type="PANTHER" id="PTHR43877:SF1">
    <property type="entry name" value="ACETYLTRANSFERASE"/>
    <property type="match status" value="1"/>
</dbReference>
<gene>
    <name evidence="4" type="ORF">SAMN05414137_109175</name>
</gene>
<keyword evidence="1 4" id="KW-0808">Transferase</keyword>
<dbReference type="SUPFAM" id="SSF55729">
    <property type="entry name" value="Acyl-CoA N-acyltransferases (Nat)"/>
    <property type="match status" value="1"/>
</dbReference>
<dbReference type="InterPro" id="IPR050832">
    <property type="entry name" value="Bact_Acetyltransf"/>
</dbReference>
<dbReference type="STRING" id="235985.SAMN05414137_109175"/>
<evidence type="ECO:0000313" key="5">
    <source>
        <dbReference type="Proteomes" id="UP000183015"/>
    </source>
</evidence>
<evidence type="ECO:0000313" key="4">
    <source>
        <dbReference type="EMBL" id="SEL50558.1"/>
    </source>
</evidence>
<accession>A0A1H7QS60</accession>
<feature type="domain" description="N-acetyltransferase" evidence="3">
    <location>
        <begin position="4"/>
        <end position="144"/>
    </location>
</feature>
<dbReference type="Pfam" id="PF13508">
    <property type="entry name" value="Acetyltransf_7"/>
    <property type="match status" value="1"/>
</dbReference>
<dbReference type="Gene3D" id="3.40.630.30">
    <property type="match status" value="1"/>
</dbReference>
<dbReference type="eggNOG" id="COG0456">
    <property type="taxonomic scope" value="Bacteria"/>
</dbReference>
<organism evidence="4 5">
    <name type="scientific">Streptacidiphilus jiangxiensis</name>
    <dbReference type="NCBI Taxonomy" id="235985"/>
    <lineage>
        <taxon>Bacteria</taxon>
        <taxon>Bacillati</taxon>
        <taxon>Actinomycetota</taxon>
        <taxon>Actinomycetes</taxon>
        <taxon>Kitasatosporales</taxon>
        <taxon>Streptomycetaceae</taxon>
        <taxon>Streptacidiphilus</taxon>
    </lineage>
</organism>
<dbReference type="AlphaFoldDB" id="A0A1H7QS60"/>
<proteinExistence type="predicted"/>
<sequence length="190" mass="21217">MTTYTLRTYTADDENSWLRCRVLSFLSTPYFDAVERTKPAIAAPGPELVVVDGDDHVVGIMDTGIEGGLATIDTVAIHPDHQRRGLGTRLLQETRARVRAAGADVLDAWTRDHEPTLAWYRSVGFAESDHYLHVYADLYTDPAEPQRAVVTAGADLRPVRAFLHAPLAQEERLRGEFARVHVCRRFSMTA</sequence>